<evidence type="ECO:0000256" key="3">
    <source>
        <dbReference type="ARBA" id="ARBA00022832"/>
    </source>
</evidence>
<evidence type="ECO:0000313" key="8">
    <source>
        <dbReference type="Proteomes" id="UP000824037"/>
    </source>
</evidence>
<sequence length="605" mass="65389">MSQTETPLLVETPAELSIPDLLVDWAAKEPRRVMMETPDGDTWVPITAEQLHERVLGLARGLIASGVSAGDRVGIMSRTRAEWTIADLAIWYAGAVTVPVYETSSVDQTAWILEDSGTDRILVETAAHAATVAEAAKQLGREVTVWVIDEDAVGELTAAGADISAEQVRERYDALRLSDLATVIYTSGTTGRPKGVELTHSNFVELTRNAQAALGSQILHDDARTLLFMPLAHVFARFVSVLTICCGVPIGHVSDTANLLPMIGTFKPTFILSVPRVFEKVYNSSEQKAAAGGKVKIFRWAAKVSGDYSRSLDDGGPGLGLRLQYAVADKLVLHKIREALGGQAEYAISGGAPLGERLGHFFRGVGVRVLEGYGLTETTAPVTVNVPDRVKIGTVGPALPGVGLKIAEDTEILTKGIANFRGYHNNPEADAESITDGWFHTGDLGEIDADGYLKITGRKKELIVTAGGKNVQPSVLEDRIRAYPLVSQCVVVGDQRPFVAALITLDAEMLPTWLSNQGLPEMSVTEAAAHPQVQESLQGAIDRANQAVSRAESIRKYEILDEDFTLDDYLTPKLSVKRNLVLRDFADRIDTLYEKAAAERASDSH</sequence>
<keyword evidence="3" id="KW-0276">Fatty acid metabolism</keyword>
<dbReference type="SUPFAM" id="SSF56801">
    <property type="entry name" value="Acetyl-CoA synthetase-like"/>
    <property type="match status" value="1"/>
</dbReference>
<dbReference type="EMBL" id="DXBY01000109">
    <property type="protein sequence ID" value="HIZ35425.1"/>
    <property type="molecule type" value="Genomic_DNA"/>
</dbReference>
<dbReference type="GO" id="GO:0016020">
    <property type="term" value="C:membrane"/>
    <property type="evidence" value="ECO:0007669"/>
    <property type="project" value="TreeGrafter"/>
</dbReference>
<dbReference type="InterPro" id="IPR042099">
    <property type="entry name" value="ANL_N_sf"/>
</dbReference>
<evidence type="ECO:0000256" key="4">
    <source>
        <dbReference type="ARBA" id="ARBA00023098"/>
    </source>
</evidence>
<organism evidence="7 8">
    <name type="scientific">Candidatus Ruania gallistercoris</name>
    <dbReference type="NCBI Taxonomy" id="2838746"/>
    <lineage>
        <taxon>Bacteria</taxon>
        <taxon>Bacillati</taxon>
        <taxon>Actinomycetota</taxon>
        <taxon>Actinomycetes</taxon>
        <taxon>Micrococcales</taxon>
        <taxon>Ruaniaceae</taxon>
        <taxon>Ruania</taxon>
    </lineage>
</organism>
<dbReference type="Pfam" id="PF00501">
    <property type="entry name" value="AMP-binding"/>
    <property type="match status" value="1"/>
</dbReference>
<proteinExistence type="inferred from homology"/>
<evidence type="ECO:0000256" key="2">
    <source>
        <dbReference type="ARBA" id="ARBA00022598"/>
    </source>
</evidence>
<keyword evidence="2" id="KW-0436">Ligase</keyword>
<gene>
    <name evidence="7" type="ORF">H9815_06580</name>
</gene>
<dbReference type="PANTHER" id="PTHR43272:SF32">
    <property type="entry name" value="AMP-DEPENDENT SYNTHETASE_LIGASE DOMAIN-CONTAINING PROTEIN"/>
    <property type="match status" value="1"/>
</dbReference>
<reference evidence="7" key="2">
    <citation type="submission" date="2021-04" db="EMBL/GenBank/DDBJ databases">
        <authorList>
            <person name="Gilroy R."/>
        </authorList>
    </citation>
    <scope>NUCLEOTIDE SEQUENCE</scope>
    <source>
        <strain evidence="7">ChiGjej4B4-7305</strain>
    </source>
</reference>
<dbReference type="CDD" id="cd05907">
    <property type="entry name" value="VL_LC_FACS_like"/>
    <property type="match status" value="1"/>
</dbReference>
<dbReference type="GO" id="GO:0004467">
    <property type="term" value="F:long-chain fatty acid-CoA ligase activity"/>
    <property type="evidence" value="ECO:0007669"/>
    <property type="project" value="TreeGrafter"/>
</dbReference>
<accession>A0A9D2EDG5</accession>
<evidence type="ECO:0000256" key="1">
    <source>
        <dbReference type="ARBA" id="ARBA00006432"/>
    </source>
</evidence>
<dbReference type="Gene3D" id="3.40.50.12780">
    <property type="entry name" value="N-terminal domain of ligase-like"/>
    <property type="match status" value="1"/>
</dbReference>
<dbReference type="PROSITE" id="PS00455">
    <property type="entry name" value="AMP_BINDING"/>
    <property type="match status" value="1"/>
</dbReference>
<dbReference type="InterPro" id="IPR000873">
    <property type="entry name" value="AMP-dep_synth/lig_dom"/>
</dbReference>
<dbReference type="AlphaFoldDB" id="A0A9D2EDG5"/>
<feature type="domain" description="AMP-dependent synthetase/ligase" evidence="6">
    <location>
        <begin position="24"/>
        <end position="423"/>
    </location>
</feature>
<evidence type="ECO:0000313" key="7">
    <source>
        <dbReference type="EMBL" id="HIZ35425.1"/>
    </source>
</evidence>
<dbReference type="InterPro" id="IPR020845">
    <property type="entry name" value="AMP-binding_CS"/>
</dbReference>
<evidence type="ECO:0000259" key="6">
    <source>
        <dbReference type="Pfam" id="PF00501"/>
    </source>
</evidence>
<name>A0A9D2EDG5_9MICO</name>
<reference evidence="7" key="1">
    <citation type="journal article" date="2021" name="PeerJ">
        <title>Extensive microbial diversity within the chicken gut microbiome revealed by metagenomics and culture.</title>
        <authorList>
            <person name="Gilroy R."/>
            <person name="Ravi A."/>
            <person name="Getino M."/>
            <person name="Pursley I."/>
            <person name="Horton D.L."/>
            <person name="Alikhan N.F."/>
            <person name="Baker D."/>
            <person name="Gharbi K."/>
            <person name="Hall N."/>
            <person name="Watson M."/>
            <person name="Adriaenssens E.M."/>
            <person name="Foster-Nyarko E."/>
            <person name="Jarju S."/>
            <person name="Secka A."/>
            <person name="Antonio M."/>
            <person name="Oren A."/>
            <person name="Chaudhuri R.R."/>
            <person name="La Ragione R."/>
            <person name="Hildebrand F."/>
            <person name="Pallen M.J."/>
        </authorList>
    </citation>
    <scope>NUCLEOTIDE SEQUENCE</scope>
    <source>
        <strain evidence="7">ChiGjej4B4-7305</strain>
    </source>
</reference>
<dbReference type="Proteomes" id="UP000824037">
    <property type="component" value="Unassembled WGS sequence"/>
</dbReference>
<protein>
    <recommendedName>
        <fullName evidence="5">Acyl-CoA synthetase</fullName>
    </recommendedName>
</protein>
<dbReference type="PANTHER" id="PTHR43272">
    <property type="entry name" value="LONG-CHAIN-FATTY-ACID--COA LIGASE"/>
    <property type="match status" value="1"/>
</dbReference>
<dbReference type="Pfam" id="PF23562">
    <property type="entry name" value="AMP-binding_C_3"/>
    <property type="match status" value="1"/>
</dbReference>
<comment type="similarity">
    <text evidence="1">Belongs to the ATP-dependent AMP-binding enzyme family.</text>
</comment>
<comment type="caution">
    <text evidence="7">The sequence shown here is derived from an EMBL/GenBank/DDBJ whole genome shotgun (WGS) entry which is preliminary data.</text>
</comment>
<keyword evidence="4" id="KW-0443">Lipid metabolism</keyword>
<evidence type="ECO:0000256" key="5">
    <source>
        <dbReference type="ARBA" id="ARBA00032875"/>
    </source>
</evidence>